<feature type="non-terminal residue" evidence="11">
    <location>
        <position position="221"/>
    </location>
</feature>
<dbReference type="EMBL" id="JARKIE010000137">
    <property type="protein sequence ID" value="KAJ7677525.1"/>
    <property type="molecule type" value="Genomic_DNA"/>
</dbReference>
<evidence type="ECO:0000256" key="1">
    <source>
        <dbReference type="ARBA" id="ARBA00004141"/>
    </source>
</evidence>
<comment type="subcellular location">
    <subcellularLocation>
        <location evidence="1">Membrane</location>
        <topology evidence="1">Multi-pass membrane protein</topology>
    </subcellularLocation>
</comment>
<evidence type="ECO:0000256" key="7">
    <source>
        <dbReference type="ARBA" id="ARBA00023136"/>
    </source>
</evidence>
<dbReference type="GO" id="GO:0005886">
    <property type="term" value="C:plasma membrane"/>
    <property type="evidence" value="ECO:0007669"/>
    <property type="project" value="TreeGrafter"/>
</dbReference>
<dbReference type="PRINTS" id="PR00901">
    <property type="entry name" value="PHEROMONEBAR"/>
</dbReference>
<keyword evidence="7 10" id="KW-0472">Membrane</keyword>
<proteinExistence type="inferred from homology"/>
<dbReference type="InterPro" id="IPR000481">
    <property type="entry name" value="GPCR_Pheromne_B_alpha_rcpt"/>
</dbReference>
<dbReference type="CDD" id="cd14966">
    <property type="entry name" value="7tmD_STE3"/>
    <property type="match status" value="1"/>
</dbReference>
<evidence type="ECO:0000256" key="6">
    <source>
        <dbReference type="ARBA" id="ARBA00023040"/>
    </source>
</evidence>
<gene>
    <name evidence="11" type="ORF">B0H17DRAFT_987273</name>
</gene>
<comment type="caution">
    <text evidence="11">The sequence shown here is derived from an EMBL/GenBank/DDBJ whole genome shotgun (WGS) entry which is preliminary data.</text>
</comment>
<reference evidence="11" key="1">
    <citation type="submission" date="2023-03" db="EMBL/GenBank/DDBJ databases">
        <title>Massive genome expansion in bonnet fungi (Mycena s.s.) driven by repeated elements and novel gene families across ecological guilds.</title>
        <authorList>
            <consortium name="Lawrence Berkeley National Laboratory"/>
            <person name="Harder C.B."/>
            <person name="Miyauchi S."/>
            <person name="Viragh M."/>
            <person name="Kuo A."/>
            <person name="Thoen E."/>
            <person name="Andreopoulos B."/>
            <person name="Lu D."/>
            <person name="Skrede I."/>
            <person name="Drula E."/>
            <person name="Henrissat B."/>
            <person name="Morin E."/>
            <person name="Kohler A."/>
            <person name="Barry K."/>
            <person name="LaButti K."/>
            <person name="Morin E."/>
            <person name="Salamov A."/>
            <person name="Lipzen A."/>
            <person name="Mereny Z."/>
            <person name="Hegedus B."/>
            <person name="Baldrian P."/>
            <person name="Stursova M."/>
            <person name="Weitz H."/>
            <person name="Taylor A."/>
            <person name="Grigoriev I.V."/>
            <person name="Nagy L.G."/>
            <person name="Martin F."/>
            <person name="Kauserud H."/>
        </authorList>
    </citation>
    <scope>NUCLEOTIDE SEQUENCE</scope>
    <source>
        <strain evidence="11">CBHHK067</strain>
    </source>
</reference>
<comment type="similarity">
    <text evidence="2">Belongs to the G-protein coupled receptor 4 family.</text>
</comment>
<organism evidence="11 12">
    <name type="scientific">Mycena rosella</name>
    <name type="common">Pink bonnet</name>
    <name type="synonym">Agaricus rosellus</name>
    <dbReference type="NCBI Taxonomy" id="1033263"/>
    <lineage>
        <taxon>Eukaryota</taxon>
        <taxon>Fungi</taxon>
        <taxon>Dikarya</taxon>
        <taxon>Basidiomycota</taxon>
        <taxon>Agaricomycotina</taxon>
        <taxon>Agaricomycetes</taxon>
        <taxon>Agaricomycetidae</taxon>
        <taxon>Agaricales</taxon>
        <taxon>Marasmiineae</taxon>
        <taxon>Mycenaceae</taxon>
        <taxon>Mycena</taxon>
    </lineage>
</organism>
<evidence type="ECO:0000256" key="8">
    <source>
        <dbReference type="ARBA" id="ARBA00023170"/>
    </source>
</evidence>
<feature type="transmembrane region" description="Helical" evidence="10">
    <location>
        <begin position="198"/>
        <end position="215"/>
    </location>
</feature>
<keyword evidence="8" id="KW-0675">Receptor</keyword>
<dbReference type="InterPro" id="IPR001499">
    <property type="entry name" value="GPCR_STE3"/>
</dbReference>
<keyword evidence="9" id="KW-0807">Transducer</keyword>
<keyword evidence="6" id="KW-0297">G-protein coupled receptor</keyword>
<keyword evidence="4 10" id="KW-0812">Transmembrane</keyword>
<keyword evidence="5 10" id="KW-1133">Transmembrane helix</keyword>
<dbReference type="GO" id="GO:0000750">
    <property type="term" value="P:pheromone-dependent signal transduction involved in conjugation with cellular fusion"/>
    <property type="evidence" value="ECO:0007669"/>
    <property type="project" value="TreeGrafter"/>
</dbReference>
<feature type="transmembrane region" description="Helical" evidence="10">
    <location>
        <begin position="38"/>
        <end position="59"/>
    </location>
</feature>
<name>A0AAD7D420_MYCRO</name>
<evidence type="ECO:0000256" key="9">
    <source>
        <dbReference type="ARBA" id="ARBA00023224"/>
    </source>
</evidence>
<keyword evidence="12" id="KW-1185">Reference proteome</keyword>
<dbReference type="AlphaFoldDB" id="A0AAD7D420"/>
<sequence>MGASVGIPAVALCITRRLYQIASVKTVSISQSGKRRAALIDALICVLFPLVYIALQYIVQGHRFNIYEQIGCYPALYNSLPMYLLSTMCPPLLGLVAAAYGVLALRAFLRRHAAYAQRLSASPGLTASRYLRLIALASTLLTVPLGALAIYLNLTASLVGPWRSLADTHFMFRRVEQFPAILWRGNHLLVIALEFTRWASPACALIFFGFFGFAVEARRSH</sequence>
<dbReference type="Proteomes" id="UP001221757">
    <property type="component" value="Unassembled WGS sequence"/>
</dbReference>
<evidence type="ECO:0000256" key="10">
    <source>
        <dbReference type="SAM" id="Phobius"/>
    </source>
</evidence>
<evidence type="ECO:0000256" key="4">
    <source>
        <dbReference type="ARBA" id="ARBA00022692"/>
    </source>
</evidence>
<dbReference type="GO" id="GO:0004934">
    <property type="term" value="F:mating-type alpha-factor pheromone receptor activity"/>
    <property type="evidence" value="ECO:0007669"/>
    <property type="project" value="InterPro"/>
</dbReference>
<feature type="transmembrane region" description="Helical" evidence="10">
    <location>
        <begin position="130"/>
        <end position="152"/>
    </location>
</feature>
<accession>A0AAD7D420</accession>
<evidence type="ECO:0000313" key="11">
    <source>
        <dbReference type="EMBL" id="KAJ7677525.1"/>
    </source>
</evidence>
<evidence type="ECO:0000256" key="3">
    <source>
        <dbReference type="ARBA" id="ARBA00022507"/>
    </source>
</evidence>
<protein>
    <submittedName>
        <fullName evidence="11">GPCR fungal pheromone mating factor</fullName>
    </submittedName>
</protein>
<dbReference type="PRINTS" id="PR00899">
    <property type="entry name" value="GPCRSTE3"/>
</dbReference>
<keyword evidence="3" id="KW-0589">Pheromone response</keyword>
<dbReference type="PANTHER" id="PTHR28097:SF1">
    <property type="entry name" value="PHEROMONE A FACTOR RECEPTOR"/>
    <property type="match status" value="1"/>
</dbReference>
<evidence type="ECO:0000256" key="2">
    <source>
        <dbReference type="ARBA" id="ARBA00011085"/>
    </source>
</evidence>
<evidence type="ECO:0000313" key="12">
    <source>
        <dbReference type="Proteomes" id="UP001221757"/>
    </source>
</evidence>
<evidence type="ECO:0000256" key="5">
    <source>
        <dbReference type="ARBA" id="ARBA00022989"/>
    </source>
</evidence>
<dbReference type="Pfam" id="PF02076">
    <property type="entry name" value="STE3"/>
    <property type="match status" value="1"/>
</dbReference>
<dbReference type="PANTHER" id="PTHR28097">
    <property type="entry name" value="PHEROMONE A FACTOR RECEPTOR"/>
    <property type="match status" value="1"/>
</dbReference>
<feature type="transmembrane region" description="Helical" evidence="10">
    <location>
        <begin position="83"/>
        <end position="109"/>
    </location>
</feature>